<dbReference type="EMBL" id="JACBZR010000001">
    <property type="protein sequence ID" value="NYI78842.1"/>
    <property type="molecule type" value="Genomic_DNA"/>
</dbReference>
<sequence length="63" mass="6445">MKLSPRPPNNSSATAVRMPGSARDLGLPEDPDELASLAPGGRCAPLAAALTRARHGLPGLEES</sequence>
<evidence type="ECO:0000313" key="2">
    <source>
        <dbReference type="EMBL" id="NYI78842.1"/>
    </source>
</evidence>
<accession>A0A7Z0DNP7</accession>
<comment type="caution">
    <text evidence="2">The sequence shown here is derived from an EMBL/GenBank/DDBJ whole genome shotgun (WGS) entry which is preliminary data.</text>
</comment>
<dbReference type="AlphaFoldDB" id="A0A7Z0DNP7"/>
<organism evidence="2 3">
    <name type="scientific">Nocardioides panzhihuensis</name>
    <dbReference type="NCBI Taxonomy" id="860243"/>
    <lineage>
        <taxon>Bacteria</taxon>
        <taxon>Bacillati</taxon>
        <taxon>Actinomycetota</taxon>
        <taxon>Actinomycetes</taxon>
        <taxon>Propionibacteriales</taxon>
        <taxon>Nocardioidaceae</taxon>
        <taxon>Nocardioides</taxon>
    </lineage>
</organism>
<protein>
    <submittedName>
        <fullName evidence="2">Uncharacterized protein</fullName>
    </submittedName>
</protein>
<reference evidence="2 3" key="1">
    <citation type="submission" date="2020-07" db="EMBL/GenBank/DDBJ databases">
        <title>Sequencing the genomes of 1000 actinobacteria strains.</title>
        <authorList>
            <person name="Klenk H.-P."/>
        </authorList>
    </citation>
    <scope>NUCLEOTIDE SEQUENCE [LARGE SCALE GENOMIC DNA]</scope>
    <source>
        <strain evidence="2 3">DSM 26487</strain>
    </source>
</reference>
<dbReference type="Proteomes" id="UP000564496">
    <property type="component" value="Unassembled WGS sequence"/>
</dbReference>
<dbReference type="RefSeq" id="WP_218860936.1">
    <property type="nucleotide sequence ID" value="NZ_JACBZR010000001.1"/>
</dbReference>
<evidence type="ECO:0000256" key="1">
    <source>
        <dbReference type="SAM" id="MobiDB-lite"/>
    </source>
</evidence>
<proteinExistence type="predicted"/>
<name>A0A7Z0DNP7_9ACTN</name>
<gene>
    <name evidence="2" type="ORF">BJ988_003490</name>
</gene>
<evidence type="ECO:0000313" key="3">
    <source>
        <dbReference type="Proteomes" id="UP000564496"/>
    </source>
</evidence>
<keyword evidence="3" id="KW-1185">Reference proteome</keyword>
<feature type="region of interest" description="Disordered" evidence="1">
    <location>
        <begin position="1"/>
        <end position="31"/>
    </location>
</feature>